<gene>
    <name evidence="3" type="ORF">SAMN05878437_2472</name>
</gene>
<proteinExistence type="predicted"/>
<organism evidence="3 4">
    <name type="scientific">Vreelandella subglaciescola</name>
    <dbReference type="NCBI Taxonomy" id="29571"/>
    <lineage>
        <taxon>Bacteria</taxon>
        <taxon>Pseudomonadati</taxon>
        <taxon>Pseudomonadota</taxon>
        <taxon>Gammaproteobacteria</taxon>
        <taxon>Oceanospirillales</taxon>
        <taxon>Halomonadaceae</taxon>
        <taxon>Vreelandella</taxon>
    </lineage>
</organism>
<dbReference type="OrthoDB" id="7340239at2"/>
<dbReference type="EMBL" id="LT670847">
    <property type="protein sequence ID" value="SHM34308.1"/>
    <property type="molecule type" value="Genomic_DNA"/>
</dbReference>
<keyword evidence="1" id="KW-0732">Signal</keyword>
<keyword evidence="4" id="KW-1185">Reference proteome</keyword>
<dbReference type="AlphaFoldDB" id="A0A1M7I0X8"/>
<feature type="signal peptide" evidence="1">
    <location>
        <begin position="1"/>
        <end position="19"/>
    </location>
</feature>
<accession>A0A1M7I0X8</accession>
<sequence length="145" mass="16334">MKKTVLALSLAVFAPLTLAAEPFCDTEHPHPIDVQFERDMDASGGVTLEMRNAQGKAYKRWDTELNMEYRELMANLAAEEQAALKKAQRAWLKFREAESEFWWTESISGGGTLQPVLVAGHSIDLLKARVCRLRQYKQAAEHGLS</sequence>
<feature type="domain" description="Lysozyme inhibitor LprI-like N-terminal" evidence="2">
    <location>
        <begin position="44"/>
        <end position="130"/>
    </location>
</feature>
<dbReference type="Pfam" id="PF07007">
    <property type="entry name" value="LprI"/>
    <property type="match status" value="1"/>
</dbReference>
<dbReference type="RefSeq" id="WP_079554036.1">
    <property type="nucleotide sequence ID" value="NZ_LT670847.1"/>
</dbReference>
<reference evidence="3 4" key="1">
    <citation type="submission" date="2016-11" db="EMBL/GenBank/DDBJ databases">
        <authorList>
            <person name="Jaros S."/>
            <person name="Januszkiewicz K."/>
            <person name="Wedrychowicz H."/>
        </authorList>
    </citation>
    <scope>NUCLEOTIDE SEQUENCE [LARGE SCALE GENOMIC DNA]</scope>
    <source>
        <strain evidence="3 4">ACAM 12</strain>
    </source>
</reference>
<evidence type="ECO:0000313" key="4">
    <source>
        <dbReference type="Proteomes" id="UP000190911"/>
    </source>
</evidence>
<dbReference type="PANTHER" id="PTHR39176">
    <property type="entry name" value="PERIPLASMIC PROTEIN-RELATED"/>
    <property type="match status" value="1"/>
</dbReference>
<dbReference type="Gene3D" id="1.20.1270.180">
    <property type="match status" value="1"/>
</dbReference>
<dbReference type="Proteomes" id="UP000190911">
    <property type="component" value="Chromosome I"/>
</dbReference>
<evidence type="ECO:0000313" key="3">
    <source>
        <dbReference type="EMBL" id="SHM34308.1"/>
    </source>
</evidence>
<dbReference type="InParanoid" id="A0A1M7I0X8"/>
<evidence type="ECO:0000259" key="2">
    <source>
        <dbReference type="Pfam" id="PF07007"/>
    </source>
</evidence>
<dbReference type="PANTHER" id="PTHR39176:SF1">
    <property type="entry name" value="PERIPLASMIC PROTEIN"/>
    <property type="match status" value="1"/>
</dbReference>
<evidence type="ECO:0000256" key="1">
    <source>
        <dbReference type="SAM" id="SignalP"/>
    </source>
</evidence>
<dbReference type="STRING" id="29571.SAMN05878437_2472"/>
<protein>
    <submittedName>
        <fullName evidence="3">Uncharacterized conserved protein YecT, DUF1311 family</fullName>
    </submittedName>
</protein>
<name>A0A1M7I0X8_9GAMM</name>
<dbReference type="InterPro" id="IPR009739">
    <property type="entry name" value="LprI-like_N"/>
</dbReference>
<feature type="chain" id="PRO_5013087967" evidence="1">
    <location>
        <begin position="20"/>
        <end position="145"/>
    </location>
</feature>